<name>A0A0M9VMP3_9BASI</name>
<accession>A0A0M9VMP3</accession>
<dbReference type="InterPro" id="IPR006001">
    <property type="entry name" value="Therm_gnt_kin"/>
</dbReference>
<organism evidence="10 11">
    <name type="scientific">Malassezia pachydermatis</name>
    <dbReference type="NCBI Taxonomy" id="77020"/>
    <lineage>
        <taxon>Eukaryota</taxon>
        <taxon>Fungi</taxon>
        <taxon>Dikarya</taxon>
        <taxon>Basidiomycota</taxon>
        <taxon>Ustilaginomycotina</taxon>
        <taxon>Malasseziomycetes</taxon>
        <taxon>Malasseziales</taxon>
        <taxon>Malasseziaceae</taxon>
        <taxon>Malassezia</taxon>
    </lineage>
</organism>
<dbReference type="NCBIfam" id="TIGR01313">
    <property type="entry name" value="therm_gnt_kin"/>
    <property type="match status" value="1"/>
</dbReference>
<keyword evidence="4 9" id="KW-0808">Transferase</keyword>
<dbReference type="VEuPathDB" id="FungiDB:Malapachy_2906"/>
<dbReference type="UniPathway" id="UPA00792"/>
<dbReference type="Gene3D" id="3.40.50.300">
    <property type="entry name" value="P-loop containing nucleotide triphosphate hydrolases"/>
    <property type="match status" value="1"/>
</dbReference>
<dbReference type="GO" id="GO:0005524">
    <property type="term" value="F:ATP binding"/>
    <property type="evidence" value="ECO:0007669"/>
    <property type="project" value="UniProtKB-KW"/>
</dbReference>
<dbReference type="SUPFAM" id="SSF52540">
    <property type="entry name" value="P-loop containing nucleoside triphosphate hydrolases"/>
    <property type="match status" value="1"/>
</dbReference>
<evidence type="ECO:0000313" key="11">
    <source>
        <dbReference type="Proteomes" id="UP000037751"/>
    </source>
</evidence>
<dbReference type="Proteomes" id="UP000037751">
    <property type="component" value="Unassembled WGS sequence"/>
</dbReference>
<dbReference type="EMBL" id="LGAV01000012">
    <property type="protein sequence ID" value="KOS12475.1"/>
    <property type="molecule type" value="Genomic_DNA"/>
</dbReference>
<evidence type="ECO:0000256" key="8">
    <source>
        <dbReference type="ARBA" id="ARBA00048090"/>
    </source>
</evidence>
<comment type="pathway">
    <text evidence="1 9">Carbohydrate acid metabolism; D-gluconate degradation.</text>
</comment>
<keyword evidence="5 9" id="KW-0547">Nucleotide-binding</keyword>
<dbReference type="EC" id="2.7.1.12" evidence="3 9"/>
<proteinExistence type="inferred from homology"/>
<dbReference type="RefSeq" id="XP_017990107.1">
    <property type="nucleotide sequence ID" value="XM_018137390.1"/>
</dbReference>
<comment type="similarity">
    <text evidence="2 9">Belongs to the gluconokinase GntK/GntV family.</text>
</comment>
<evidence type="ECO:0000256" key="6">
    <source>
        <dbReference type="ARBA" id="ARBA00022777"/>
    </source>
</evidence>
<evidence type="ECO:0000256" key="1">
    <source>
        <dbReference type="ARBA" id="ARBA00004875"/>
    </source>
</evidence>
<dbReference type="GO" id="GO:0005975">
    <property type="term" value="P:carbohydrate metabolic process"/>
    <property type="evidence" value="ECO:0007669"/>
    <property type="project" value="InterPro"/>
</dbReference>
<dbReference type="STRING" id="77020.A0A0M9VMP3"/>
<evidence type="ECO:0000256" key="9">
    <source>
        <dbReference type="RuleBase" id="RU363066"/>
    </source>
</evidence>
<dbReference type="PANTHER" id="PTHR43442">
    <property type="entry name" value="GLUCONOKINASE-RELATED"/>
    <property type="match status" value="1"/>
</dbReference>
<dbReference type="InterPro" id="IPR027417">
    <property type="entry name" value="P-loop_NTPase"/>
</dbReference>
<reference evidence="10 11" key="1">
    <citation type="submission" date="2015-07" db="EMBL/GenBank/DDBJ databases">
        <title>Draft Genome Sequence of Malassezia furfur CBS1878 and Malassezia pachydermatis CBS1879.</title>
        <authorList>
            <person name="Triana S."/>
            <person name="Ohm R."/>
            <person name="Gonzalez A."/>
            <person name="DeCock H."/>
            <person name="Restrepo S."/>
            <person name="Celis A."/>
        </authorList>
    </citation>
    <scope>NUCLEOTIDE SEQUENCE [LARGE SCALE GENOMIC DNA]</scope>
    <source>
        <strain evidence="10 11">CBS 1879</strain>
    </source>
</reference>
<dbReference type="GO" id="GO:0046316">
    <property type="term" value="F:gluconokinase activity"/>
    <property type="evidence" value="ECO:0007669"/>
    <property type="project" value="UniProtKB-EC"/>
</dbReference>
<evidence type="ECO:0000256" key="5">
    <source>
        <dbReference type="ARBA" id="ARBA00022741"/>
    </source>
</evidence>
<comment type="caution">
    <text evidence="10">The sequence shown here is derived from an EMBL/GenBank/DDBJ whole genome shotgun (WGS) entry which is preliminary data.</text>
</comment>
<dbReference type="CDD" id="cd02021">
    <property type="entry name" value="GntK"/>
    <property type="match status" value="1"/>
</dbReference>
<sequence length="174" mass="19788">MFSSGTYLLGDHGKTTMGMALAEKWQAPFLDADDVHAPEALEKLRQSIPLTDEDRWPWLDRVRVEAEKLCAQSPSSSVVVACSALRRVYRDILRASSVMQVLFVYMDLDATELQQRLEHRVGHFMKADMLASQLQTLEVPDPREETDTIVVPVMPGAYPSVIMEKIMEMYDKKK</sequence>
<evidence type="ECO:0000313" key="10">
    <source>
        <dbReference type="EMBL" id="KOS12475.1"/>
    </source>
</evidence>
<evidence type="ECO:0000256" key="7">
    <source>
        <dbReference type="ARBA" id="ARBA00022840"/>
    </source>
</evidence>
<keyword evidence="6 9" id="KW-0418">Kinase</keyword>
<dbReference type="Pfam" id="PF01202">
    <property type="entry name" value="SKI"/>
    <property type="match status" value="1"/>
</dbReference>
<dbReference type="OrthoDB" id="275177at2759"/>
<protein>
    <recommendedName>
        <fullName evidence="3 9">Gluconokinase</fullName>
        <ecNumber evidence="3 9">2.7.1.12</ecNumber>
    </recommendedName>
</protein>
<dbReference type="AlphaFoldDB" id="A0A0M9VMP3"/>
<evidence type="ECO:0000256" key="3">
    <source>
        <dbReference type="ARBA" id="ARBA00012054"/>
    </source>
</evidence>
<dbReference type="PANTHER" id="PTHR43442:SF3">
    <property type="entry name" value="GLUCONOKINASE-RELATED"/>
    <property type="match status" value="1"/>
</dbReference>
<gene>
    <name evidence="10" type="ORF">Malapachy_2906</name>
</gene>
<keyword evidence="11" id="KW-1185">Reference proteome</keyword>
<dbReference type="InterPro" id="IPR031322">
    <property type="entry name" value="Shikimate/glucono_kinase"/>
</dbReference>
<comment type="catalytic activity">
    <reaction evidence="8 9">
        <text>D-gluconate + ATP = 6-phospho-D-gluconate + ADP + H(+)</text>
        <dbReference type="Rhea" id="RHEA:19433"/>
        <dbReference type="ChEBI" id="CHEBI:15378"/>
        <dbReference type="ChEBI" id="CHEBI:18391"/>
        <dbReference type="ChEBI" id="CHEBI:30616"/>
        <dbReference type="ChEBI" id="CHEBI:58759"/>
        <dbReference type="ChEBI" id="CHEBI:456216"/>
        <dbReference type="EC" id="2.7.1.12"/>
    </reaction>
</comment>
<evidence type="ECO:0000256" key="4">
    <source>
        <dbReference type="ARBA" id="ARBA00022679"/>
    </source>
</evidence>
<dbReference type="GO" id="GO:0005737">
    <property type="term" value="C:cytoplasm"/>
    <property type="evidence" value="ECO:0007669"/>
    <property type="project" value="TreeGrafter"/>
</dbReference>
<dbReference type="GeneID" id="28729266"/>
<keyword evidence="7 9" id="KW-0067">ATP-binding</keyword>
<evidence type="ECO:0000256" key="2">
    <source>
        <dbReference type="ARBA" id="ARBA00008420"/>
    </source>
</evidence>